<protein>
    <submittedName>
        <fullName evidence="4">Acetyl esterase/lipase</fullName>
    </submittedName>
</protein>
<accession>A0A1G4SP70</accession>
<feature type="signal peptide" evidence="2">
    <location>
        <begin position="1"/>
        <end position="21"/>
    </location>
</feature>
<dbReference type="InterPro" id="IPR050300">
    <property type="entry name" value="GDXG_lipolytic_enzyme"/>
</dbReference>
<dbReference type="PROSITE" id="PS51257">
    <property type="entry name" value="PROKAR_LIPOPROTEIN"/>
    <property type="match status" value="1"/>
</dbReference>
<reference evidence="5" key="1">
    <citation type="submission" date="2016-10" db="EMBL/GenBank/DDBJ databases">
        <authorList>
            <person name="Varghese N."/>
            <person name="Submissions S."/>
        </authorList>
    </citation>
    <scope>NUCLEOTIDE SEQUENCE [LARGE SCALE GENOMIC DNA]</scope>
    <source>
        <strain evidence="5">CGMCC 1.3431</strain>
    </source>
</reference>
<dbReference type="EMBL" id="FMTS01000005">
    <property type="protein sequence ID" value="SCW70953.1"/>
    <property type="molecule type" value="Genomic_DNA"/>
</dbReference>
<organism evidence="4 5">
    <name type="scientific">Asticcacaulis taihuensis</name>
    <dbReference type="NCBI Taxonomy" id="260084"/>
    <lineage>
        <taxon>Bacteria</taxon>
        <taxon>Pseudomonadati</taxon>
        <taxon>Pseudomonadota</taxon>
        <taxon>Alphaproteobacteria</taxon>
        <taxon>Caulobacterales</taxon>
        <taxon>Caulobacteraceae</taxon>
        <taxon>Asticcacaulis</taxon>
    </lineage>
</organism>
<feature type="domain" description="BD-FAE-like" evidence="3">
    <location>
        <begin position="55"/>
        <end position="238"/>
    </location>
</feature>
<evidence type="ECO:0000313" key="5">
    <source>
        <dbReference type="Proteomes" id="UP000199150"/>
    </source>
</evidence>
<dbReference type="PANTHER" id="PTHR48081:SF33">
    <property type="entry name" value="KYNURENINE FORMAMIDASE"/>
    <property type="match status" value="1"/>
</dbReference>
<dbReference type="Gene3D" id="3.40.50.1820">
    <property type="entry name" value="alpha/beta hydrolase"/>
    <property type="match status" value="1"/>
</dbReference>
<evidence type="ECO:0000256" key="1">
    <source>
        <dbReference type="ARBA" id="ARBA00022801"/>
    </source>
</evidence>
<feature type="chain" id="PRO_5011780480" evidence="2">
    <location>
        <begin position="22"/>
        <end position="284"/>
    </location>
</feature>
<proteinExistence type="predicted"/>
<dbReference type="InterPro" id="IPR029058">
    <property type="entry name" value="AB_hydrolase_fold"/>
</dbReference>
<dbReference type="AlphaFoldDB" id="A0A1G4SP70"/>
<keyword evidence="1" id="KW-0378">Hydrolase</keyword>
<dbReference type="Pfam" id="PF20434">
    <property type="entry name" value="BD-FAE"/>
    <property type="match status" value="1"/>
</dbReference>
<dbReference type="STRING" id="260084.SAMN02927928_2790"/>
<evidence type="ECO:0000313" key="4">
    <source>
        <dbReference type="EMBL" id="SCW70953.1"/>
    </source>
</evidence>
<keyword evidence="5" id="KW-1185">Reference proteome</keyword>
<dbReference type="PANTHER" id="PTHR48081">
    <property type="entry name" value="AB HYDROLASE SUPERFAMILY PROTEIN C4A8.06C"/>
    <property type="match status" value="1"/>
</dbReference>
<keyword evidence="2" id="KW-0732">Signal</keyword>
<sequence>MPERMARRSLLAVLGLAPLLAACNTLSLFNTFTPKDEATRVARDVPFGDDPRQKLDIYAPKGSGHDLPVLVFFYGGGWNSGSKADYVWMGHSLAALGYLVVIPDYRLVPQVLYPVFLEDNALAMKHVIAHAGAYGGNIRRLAVIGHSAGGYEAAMMVLDPRYLGEPSPVKACVGIAGPYDFYPFDVPASKEAFGQWPRPEETQPVTYARKLDTRFLLMQSRADTVVGVHNAVNLDTRLKTAGTDVTLRLYDNLTHPDTAAVFSVPFRKKAPLRADAADWLKANL</sequence>
<dbReference type="InterPro" id="IPR049492">
    <property type="entry name" value="BD-FAE-like_dom"/>
</dbReference>
<evidence type="ECO:0000259" key="3">
    <source>
        <dbReference type="Pfam" id="PF20434"/>
    </source>
</evidence>
<gene>
    <name evidence="4" type="ORF">SAMN02927928_2790</name>
</gene>
<dbReference type="GO" id="GO:0016787">
    <property type="term" value="F:hydrolase activity"/>
    <property type="evidence" value="ECO:0007669"/>
    <property type="project" value="UniProtKB-KW"/>
</dbReference>
<name>A0A1G4SP70_9CAUL</name>
<evidence type="ECO:0000256" key="2">
    <source>
        <dbReference type="SAM" id="SignalP"/>
    </source>
</evidence>
<dbReference type="Proteomes" id="UP000199150">
    <property type="component" value="Unassembled WGS sequence"/>
</dbReference>
<dbReference type="SUPFAM" id="SSF53474">
    <property type="entry name" value="alpha/beta-Hydrolases"/>
    <property type="match status" value="1"/>
</dbReference>